<accession>A0ABR1Z9S5</accession>
<evidence type="ECO:0000313" key="2">
    <source>
        <dbReference type="Proteomes" id="UP001396334"/>
    </source>
</evidence>
<organism evidence="1 2">
    <name type="scientific">Hibiscus sabdariffa</name>
    <name type="common">roselle</name>
    <dbReference type="NCBI Taxonomy" id="183260"/>
    <lineage>
        <taxon>Eukaryota</taxon>
        <taxon>Viridiplantae</taxon>
        <taxon>Streptophyta</taxon>
        <taxon>Embryophyta</taxon>
        <taxon>Tracheophyta</taxon>
        <taxon>Spermatophyta</taxon>
        <taxon>Magnoliopsida</taxon>
        <taxon>eudicotyledons</taxon>
        <taxon>Gunneridae</taxon>
        <taxon>Pentapetalae</taxon>
        <taxon>rosids</taxon>
        <taxon>malvids</taxon>
        <taxon>Malvales</taxon>
        <taxon>Malvaceae</taxon>
        <taxon>Malvoideae</taxon>
        <taxon>Hibiscus</taxon>
    </lineage>
</organism>
<gene>
    <name evidence="1" type="ORF">V6N11_045168</name>
</gene>
<dbReference type="EMBL" id="JBBPBN010002084">
    <property type="protein sequence ID" value="KAK8476752.1"/>
    <property type="molecule type" value="Genomic_DNA"/>
</dbReference>
<reference evidence="1 2" key="1">
    <citation type="journal article" date="2024" name="G3 (Bethesda)">
        <title>Genome assembly of Hibiscus sabdariffa L. provides insights into metabolisms of medicinal natural products.</title>
        <authorList>
            <person name="Kim T."/>
        </authorList>
    </citation>
    <scope>NUCLEOTIDE SEQUENCE [LARGE SCALE GENOMIC DNA]</scope>
    <source>
        <strain evidence="1">TK-2024</strain>
        <tissue evidence="1">Old leaves</tissue>
    </source>
</reference>
<dbReference type="Proteomes" id="UP001396334">
    <property type="component" value="Unassembled WGS sequence"/>
</dbReference>
<comment type="caution">
    <text evidence="1">The sequence shown here is derived from an EMBL/GenBank/DDBJ whole genome shotgun (WGS) entry which is preliminary data.</text>
</comment>
<sequence>MFSFNHMGHALLSFSRKDQGDLGTSLSFSRKDRRDLASPCSVSIVWDTLCYPSAERTKFQSYGHALLSFSRKDQGDLGASLSFSRKDRRGTGFPIFSFNRMEHALLFFSRKDQGDLGASLSFGRKDRRSLASPFSVSIVWGTLCYSSAERTKLI</sequence>
<proteinExistence type="predicted"/>
<name>A0ABR1Z9S5_9ROSI</name>
<evidence type="ECO:0000313" key="1">
    <source>
        <dbReference type="EMBL" id="KAK8476752.1"/>
    </source>
</evidence>
<protein>
    <submittedName>
        <fullName evidence="1">Uncharacterized protein</fullName>
    </submittedName>
</protein>
<keyword evidence="2" id="KW-1185">Reference proteome</keyword>